<organism evidence="2 3">
    <name type="scientific">Noviherbaspirillum denitrificans</name>
    <dbReference type="NCBI Taxonomy" id="1968433"/>
    <lineage>
        <taxon>Bacteria</taxon>
        <taxon>Pseudomonadati</taxon>
        <taxon>Pseudomonadota</taxon>
        <taxon>Betaproteobacteria</taxon>
        <taxon>Burkholderiales</taxon>
        <taxon>Oxalobacteraceae</taxon>
        <taxon>Noviherbaspirillum</taxon>
    </lineage>
</organism>
<dbReference type="SUPFAM" id="SSF81442">
    <property type="entry name" value="Cytochrome c oxidase subunit I-like"/>
    <property type="match status" value="1"/>
</dbReference>
<feature type="transmembrane region" description="Helical" evidence="1">
    <location>
        <begin position="105"/>
        <end position="129"/>
    </location>
</feature>
<sequence length="146" mass="15266">MQHSTVDIAPSPLGLAWFRIAIVYLIAGIALGIVMGATQQFAMRPVHAHLNLLGWTTGALAGLFYLFFPRAAHSRLGKAHFLLHNLGVPVMMGALALVLTGNTAVVPVLIAGEMTTAAGVLVFALNMVVNVKAAPAAAMPTRMQAA</sequence>
<evidence type="ECO:0000313" key="3">
    <source>
        <dbReference type="Proteomes" id="UP000197535"/>
    </source>
</evidence>
<keyword evidence="1" id="KW-0812">Transmembrane</keyword>
<keyword evidence="1" id="KW-1133">Transmembrane helix</keyword>
<dbReference type="Proteomes" id="UP000197535">
    <property type="component" value="Unassembled WGS sequence"/>
</dbReference>
<dbReference type="OrthoDB" id="9808748at2"/>
<dbReference type="EMBL" id="LSTO01000001">
    <property type="protein sequence ID" value="OWW22120.1"/>
    <property type="molecule type" value="Genomic_DNA"/>
</dbReference>
<gene>
    <name evidence="2" type="ORF">AYR66_24115</name>
</gene>
<feature type="transmembrane region" description="Helical" evidence="1">
    <location>
        <begin position="48"/>
        <end position="68"/>
    </location>
</feature>
<dbReference type="AlphaFoldDB" id="A0A254THJ7"/>
<evidence type="ECO:0000256" key="1">
    <source>
        <dbReference type="SAM" id="Phobius"/>
    </source>
</evidence>
<proteinExistence type="predicted"/>
<dbReference type="Gene3D" id="1.20.210.10">
    <property type="entry name" value="Cytochrome c oxidase-like, subunit I domain"/>
    <property type="match status" value="1"/>
</dbReference>
<feature type="transmembrane region" description="Helical" evidence="1">
    <location>
        <begin position="80"/>
        <end position="99"/>
    </location>
</feature>
<accession>A0A254THJ7</accession>
<evidence type="ECO:0000313" key="2">
    <source>
        <dbReference type="EMBL" id="OWW22120.1"/>
    </source>
</evidence>
<feature type="transmembrane region" description="Helical" evidence="1">
    <location>
        <begin position="21"/>
        <end position="42"/>
    </location>
</feature>
<keyword evidence="3" id="KW-1185">Reference proteome</keyword>
<name>A0A254THJ7_9BURK</name>
<comment type="caution">
    <text evidence="2">The sequence shown here is derived from an EMBL/GenBank/DDBJ whole genome shotgun (WGS) entry which is preliminary data.</text>
</comment>
<dbReference type="RefSeq" id="WP_088708944.1">
    <property type="nucleotide sequence ID" value="NZ_LSTO01000001.1"/>
</dbReference>
<dbReference type="InterPro" id="IPR036927">
    <property type="entry name" value="Cyt_c_oxase-like_su1_sf"/>
</dbReference>
<protein>
    <recommendedName>
        <fullName evidence="4">Cytochrome-c oxidase</fullName>
    </recommendedName>
</protein>
<keyword evidence="1" id="KW-0472">Membrane</keyword>
<reference evidence="2 3" key="1">
    <citation type="submission" date="2016-02" db="EMBL/GenBank/DDBJ databases">
        <authorList>
            <person name="Wen L."/>
            <person name="He K."/>
            <person name="Yang H."/>
        </authorList>
    </citation>
    <scope>NUCLEOTIDE SEQUENCE [LARGE SCALE GENOMIC DNA]</scope>
    <source>
        <strain evidence="2 3">TSA40</strain>
    </source>
</reference>
<evidence type="ECO:0008006" key="4">
    <source>
        <dbReference type="Google" id="ProtNLM"/>
    </source>
</evidence>